<keyword evidence="4" id="KW-1185">Reference proteome</keyword>
<dbReference type="Gene3D" id="2.30.130.40">
    <property type="entry name" value="LON domain-like"/>
    <property type="match status" value="1"/>
</dbReference>
<keyword evidence="1" id="KW-0175">Coiled coil</keyword>
<evidence type="ECO:0000313" key="3">
    <source>
        <dbReference type="EMBL" id="MCX7571464.1"/>
    </source>
</evidence>
<dbReference type="PANTHER" id="PTHR46732:SF8">
    <property type="entry name" value="ATP-DEPENDENT PROTEASE LA (LON) DOMAIN PROTEIN"/>
    <property type="match status" value="1"/>
</dbReference>
<dbReference type="PROSITE" id="PS51787">
    <property type="entry name" value="LON_N"/>
    <property type="match status" value="1"/>
</dbReference>
<dbReference type="Gene3D" id="1.20.58.1480">
    <property type="match status" value="1"/>
</dbReference>
<reference evidence="3 4" key="1">
    <citation type="submission" date="2022-11" db="EMBL/GenBank/DDBJ databases">
        <title>Study of microbial diversity in lake waters.</title>
        <authorList>
            <person name="Zhang J."/>
        </authorList>
    </citation>
    <scope>NUCLEOTIDE SEQUENCE [LARGE SCALE GENOMIC DNA]</scope>
    <source>
        <strain evidence="3 4">DT12</strain>
    </source>
</reference>
<feature type="coiled-coil region" evidence="1">
    <location>
        <begin position="177"/>
        <end position="204"/>
    </location>
</feature>
<dbReference type="SMART" id="SM00464">
    <property type="entry name" value="LON"/>
    <property type="match status" value="1"/>
</dbReference>
<name>A0ABT3X3J5_9BACL</name>
<dbReference type="Pfam" id="PF02190">
    <property type="entry name" value="LON_substr_bdg"/>
    <property type="match status" value="1"/>
</dbReference>
<evidence type="ECO:0000259" key="2">
    <source>
        <dbReference type="PROSITE" id="PS51787"/>
    </source>
</evidence>
<dbReference type="InterPro" id="IPR003111">
    <property type="entry name" value="Lon_prtase_N"/>
</dbReference>
<proteinExistence type="predicted"/>
<dbReference type="Proteomes" id="UP001208017">
    <property type="component" value="Unassembled WGS sequence"/>
</dbReference>
<evidence type="ECO:0000256" key="1">
    <source>
        <dbReference type="SAM" id="Coils"/>
    </source>
</evidence>
<sequence>MPKTHMQLFPLHTVLYPYCILPLHIFEERYRTMIKMCLEYNRPFGVVQITSGLEVGGVARTAEIGTVAKINNVIEFADGRMFIAVQGGQRFRILESGYDDECLTGYVELFEDEPSVELAAIGDLPDKIRHLFEKYWKLLAIVLNKELGKIDLPDEPDVLSWLVPSVLHVQPEIKQAILMKKKLADRLELEYEVLQEEFEKLLETMREAND</sequence>
<dbReference type="InterPro" id="IPR015947">
    <property type="entry name" value="PUA-like_sf"/>
</dbReference>
<dbReference type="PANTHER" id="PTHR46732">
    <property type="entry name" value="ATP-DEPENDENT PROTEASE LA (LON) DOMAIN PROTEIN"/>
    <property type="match status" value="1"/>
</dbReference>
<dbReference type="SUPFAM" id="SSF88697">
    <property type="entry name" value="PUA domain-like"/>
    <property type="match status" value="1"/>
</dbReference>
<dbReference type="InterPro" id="IPR046336">
    <property type="entry name" value="Lon_prtase_N_sf"/>
</dbReference>
<gene>
    <name evidence="3" type="ORF">OS242_16065</name>
</gene>
<dbReference type="EMBL" id="JAPMLT010000011">
    <property type="protein sequence ID" value="MCX7571464.1"/>
    <property type="molecule type" value="Genomic_DNA"/>
</dbReference>
<comment type="caution">
    <text evidence="3">The sequence shown here is derived from an EMBL/GenBank/DDBJ whole genome shotgun (WGS) entry which is preliminary data.</text>
</comment>
<protein>
    <submittedName>
        <fullName evidence="3">LON peptidase substrate-binding domain-containing protein</fullName>
    </submittedName>
</protein>
<feature type="domain" description="Lon N-terminal" evidence="2">
    <location>
        <begin position="1"/>
        <end position="198"/>
    </location>
</feature>
<accession>A0ABT3X3J5</accession>
<evidence type="ECO:0000313" key="4">
    <source>
        <dbReference type="Proteomes" id="UP001208017"/>
    </source>
</evidence>
<organism evidence="3 4">
    <name type="scientific">Tumebacillus lacus</name>
    <dbReference type="NCBI Taxonomy" id="2995335"/>
    <lineage>
        <taxon>Bacteria</taxon>
        <taxon>Bacillati</taxon>
        <taxon>Bacillota</taxon>
        <taxon>Bacilli</taxon>
        <taxon>Bacillales</taxon>
        <taxon>Alicyclobacillaceae</taxon>
        <taxon>Tumebacillus</taxon>
    </lineage>
</organism>
<dbReference type="RefSeq" id="WP_267152714.1">
    <property type="nucleotide sequence ID" value="NZ_JAPMLT010000011.1"/>
</dbReference>